<sequence>MTRKSTNAEVHKEQVSDVKELYSHQRREESGTGTDGARQTAIGDKEASTHRRELQMTACGLLGHVLVIFWLRTVYVFILVCSWIVRQWKCSLSRFKINTLVVCRGSQKKV</sequence>
<name>A0ABV0Q2R6_9TELE</name>
<organism evidence="3 4">
    <name type="scientific">Goodea atripinnis</name>
    <dbReference type="NCBI Taxonomy" id="208336"/>
    <lineage>
        <taxon>Eukaryota</taxon>
        <taxon>Metazoa</taxon>
        <taxon>Chordata</taxon>
        <taxon>Craniata</taxon>
        <taxon>Vertebrata</taxon>
        <taxon>Euteleostomi</taxon>
        <taxon>Actinopterygii</taxon>
        <taxon>Neopterygii</taxon>
        <taxon>Teleostei</taxon>
        <taxon>Neoteleostei</taxon>
        <taxon>Acanthomorphata</taxon>
        <taxon>Ovalentaria</taxon>
        <taxon>Atherinomorphae</taxon>
        <taxon>Cyprinodontiformes</taxon>
        <taxon>Goodeidae</taxon>
        <taxon>Goodea</taxon>
    </lineage>
</organism>
<dbReference type="EMBL" id="JAHRIO010095715">
    <property type="protein sequence ID" value="MEQ2190085.1"/>
    <property type="molecule type" value="Genomic_DNA"/>
</dbReference>
<feature type="compositionally biased region" description="Basic and acidic residues" evidence="1">
    <location>
        <begin position="9"/>
        <end position="30"/>
    </location>
</feature>
<feature type="region of interest" description="Disordered" evidence="1">
    <location>
        <begin position="1"/>
        <end position="48"/>
    </location>
</feature>
<reference evidence="3 4" key="1">
    <citation type="submission" date="2021-06" db="EMBL/GenBank/DDBJ databases">
        <authorList>
            <person name="Palmer J.M."/>
        </authorList>
    </citation>
    <scope>NUCLEOTIDE SEQUENCE [LARGE SCALE GENOMIC DNA]</scope>
    <source>
        <strain evidence="3 4">GA_2019</strain>
        <tissue evidence="3">Muscle</tissue>
    </source>
</reference>
<evidence type="ECO:0000313" key="4">
    <source>
        <dbReference type="Proteomes" id="UP001476798"/>
    </source>
</evidence>
<evidence type="ECO:0000256" key="1">
    <source>
        <dbReference type="SAM" id="MobiDB-lite"/>
    </source>
</evidence>
<keyword evidence="2" id="KW-0472">Membrane</keyword>
<comment type="caution">
    <text evidence="3">The sequence shown here is derived from an EMBL/GenBank/DDBJ whole genome shotgun (WGS) entry which is preliminary data.</text>
</comment>
<keyword evidence="4" id="KW-1185">Reference proteome</keyword>
<accession>A0ABV0Q2R6</accession>
<evidence type="ECO:0000256" key="2">
    <source>
        <dbReference type="SAM" id="Phobius"/>
    </source>
</evidence>
<keyword evidence="2" id="KW-0812">Transmembrane</keyword>
<gene>
    <name evidence="3" type="ORF">GOODEAATRI_032040</name>
</gene>
<proteinExistence type="predicted"/>
<dbReference type="Proteomes" id="UP001476798">
    <property type="component" value="Unassembled WGS sequence"/>
</dbReference>
<protein>
    <submittedName>
        <fullName evidence="3">Uncharacterized protein</fullName>
    </submittedName>
</protein>
<evidence type="ECO:0000313" key="3">
    <source>
        <dbReference type="EMBL" id="MEQ2190085.1"/>
    </source>
</evidence>
<keyword evidence="2" id="KW-1133">Transmembrane helix</keyword>
<feature type="transmembrane region" description="Helical" evidence="2">
    <location>
        <begin position="61"/>
        <end position="85"/>
    </location>
</feature>